<accession>H2XT02</accession>
<reference evidence="2" key="4">
    <citation type="submission" date="2025-09" db="UniProtKB">
        <authorList>
            <consortium name="Ensembl"/>
        </authorList>
    </citation>
    <scope>IDENTIFICATION</scope>
</reference>
<dbReference type="HOGENOM" id="CLU_2541890_0_0_1"/>
<feature type="compositionally biased region" description="Polar residues" evidence="1">
    <location>
        <begin position="64"/>
        <end position="83"/>
    </location>
</feature>
<dbReference type="Proteomes" id="UP000008144">
    <property type="component" value="Chromosome 9"/>
</dbReference>
<evidence type="ECO:0000256" key="1">
    <source>
        <dbReference type="SAM" id="MobiDB-lite"/>
    </source>
</evidence>
<protein>
    <submittedName>
        <fullName evidence="2">Uncharacterized protein</fullName>
    </submittedName>
</protein>
<reference evidence="2" key="3">
    <citation type="submission" date="2025-08" db="UniProtKB">
        <authorList>
            <consortium name="Ensembl"/>
        </authorList>
    </citation>
    <scope>IDENTIFICATION</scope>
</reference>
<sequence>MTATDTDDLTTLDLKFLKERYQDTSLQVWKRNQLKANSTNTINLKRNPSKTYTSHGNKEVIVPDNTQLPPKPDNPTSKVCNIL</sequence>
<evidence type="ECO:0000313" key="2">
    <source>
        <dbReference type="Ensembl" id="ENSCINP00000032786.1"/>
    </source>
</evidence>
<keyword evidence="3" id="KW-1185">Reference proteome</keyword>
<dbReference type="EMBL" id="EAAA01002815">
    <property type="status" value="NOT_ANNOTATED_CDS"/>
    <property type="molecule type" value="Genomic_DNA"/>
</dbReference>
<organism evidence="2 3">
    <name type="scientific">Ciona intestinalis</name>
    <name type="common">Transparent sea squirt</name>
    <name type="synonym">Ascidia intestinalis</name>
    <dbReference type="NCBI Taxonomy" id="7719"/>
    <lineage>
        <taxon>Eukaryota</taxon>
        <taxon>Metazoa</taxon>
        <taxon>Chordata</taxon>
        <taxon>Tunicata</taxon>
        <taxon>Ascidiacea</taxon>
        <taxon>Phlebobranchia</taxon>
        <taxon>Cionidae</taxon>
        <taxon>Ciona</taxon>
    </lineage>
</organism>
<dbReference type="InParanoid" id="H2XT02"/>
<proteinExistence type="predicted"/>
<reference evidence="2" key="2">
    <citation type="journal article" date="2008" name="Genome Biol.">
        <title>Improved genome assembly and evidence-based global gene model set for the chordate Ciona intestinalis: new insight into intron and operon populations.</title>
        <authorList>
            <person name="Satou Y."/>
            <person name="Mineta K."/>
            <person name="Ogasawara M."/>
            <person name="Sasakura Y."/>
            <person name="Shoguchi E."/>
            <person name="Ueno K."/>
            <person name="Yamada L."/>
            <person name="Matsumoto J."/>
            <person name="Wasserscheid J."/>
            <person name="Dewar K."/>
            <person name="Wiley G.B."/>
            <person name="Macmil S.L."/>
            <person name="Roe B.A."/>
            <person name="Zeller R.W."/>
            <person name="Hastings K.E."/>
            <person name="Lemaire P."/>
            <person name="Lindquist E."/>
            <person name="Endo T."/>
            <person name="Hotta K."/>
            <person name="Inaba K."/>
        </authorList>
    </citation>
    <scope>NUCLEOTIDE SEQUENCE [LARGE SCALE GENOMIC DNA]</scope>
    <source>
        <strain evidence="2">wild type</strain>
    </source>
</reference>
<dbReference type="Ensembl" id="ENSCINT00000035096.1">
    <property type="protein sequence ID" value="ENSCINP00000032786.1"/>
    <property type="gene ID" value="ENSCING00000024869.1"/>
</dbReference>
<name>H2XT02_CIOIN</name>
<dbReference type="AlphaFoldDB" id="H2XT02"/>
<feature type="region of interest" description="Disordered" evidence="1">
    <location>
        <begin position="43"/>
        <end position="83"/>
    </location>
</feature>
<feature type="compositionally biased region" description="Polar residues" evidence="1">
    <location>
        <begin position="43"/>
        <end position="55"/>
    </location>
</feature>
<reference evidence="3" key="1">
    <citation type="journal article" date="2002" name="Science">
        <title>The draft genome of Ciona intestinalis: insights into chordate and vertebrate origins.</title>
        <authorList>
            <person name="Dehal P."/>
            <person name="Satou Y."/>
            <person name="Campbell R.K."/>
            <person name="Chapman J."/>
            <person name="Degnan B."/>
            <person name="De Tomaso A."/>
            <person name="Davidson B."/>
            <person name="Di Gregorio A."/>
            <person name="Gelpke M."/>
            <person name="Goodstein D.M."/>
            <person name="Harafuji N."/>
            <person name="Hastings K.E."/>
            <person name="Ho I."/>
            <person name="Hotta K."/>
            <person name="Huang W."/>
            <person name="Kawashima T."/>
            <person name="Lemaire P."/>
            <person name="Martinez D."/>
            <person name="Meinertzhagen I.A."/>
            <person name="Necula S."/>
            <person name="Nonaka M."/>
            <person name="Putnam N."/>
            <person name="Rash S."/>
            <person name="Saiga H."/>
            <person name="Satake M."/>
            <person name="Terry A."/>
            <person name="Yamada L."/>
            <person name="Wang H.G."/>
            <person name="Awazu S."/>
            <person name="Azumi K."/>
            <person name="Boore J."/>
            <person name="Branno M."/>
            <person name="Chin-Bow S."/>
            <person name="DeSantis R."/>
            <person name="Doyle S."/>
            <person name="Francino P."/>
            <person name="Keys D.N."/>
            <person name="Haga S."/>
            <person name="Hayashi H."/>
            <person name="Hino K."/>
            <person name="Imai K.S."/>
            <person name="Inaba K."/>
            <person name="Kano S."/>
            <person name="Kobayashi K."/>
            <person name="Kobayashi M."/>
            <person name="Lee B.I."/>
            <person name="Makabe K.W."/>
            <person name="Manohar C."/>
            <person name="Matassi G."/>
            <person name="Medina M."/>
            <person name="Mochizuki Y."/>
            <person name="Mount S."/>
            <person name="Morishita T."/>
            <person name="Miura S."/>
            <person name="Nakayama A."/>
            <person name="Nishizaka S."/>
            <person name="Nomoto H."/>
            <person name="Ohta F."/>
            <person name="Oishi K."/>
            <person name="Rigoutsos I."/>
            <person name="Sano M."/>
            <person name="Sasaki A."/>
            <person name="Sasakura Y."/>
            <person name="Shoguchi E."/>
            <person name="Shin-i T."/>
            <person name="Spagnuolo A."/>
            <person name="Stainier D."/>
            <person name="Suzuki M.M."/>
            <person name="Tassy O."/>
            <person name="Takatori N."/>
            <person name="Tokuoka M."/>
            <person name="Yagi K."/>
            <person name="Yoshizaki F."/>
            <person name="Wada S."/>
            <person name="Zhang C."/>
            <person name="Hyatt P.D."/>
            <person name="Larimer F."/>
            <person name="Detter C."/>
            <person name="Doggett N."/>
            <person name="Glavina T."/>
            <person name="Hawkins T."/>
            <person name="Richardson P."/>
            <person name="Lucas S."/>
            <person name="Kohara Y."/>
            <person name="Levine M."/>
            <person name="Satoh N."/>
            <person name="Rokhsar D.S."/>
        </authorList>
    </citation>
    <scope>NUCLEOTIDE SEQUENCE [LARGE SCALE GENOMIC DNA]</scope>
</reference>
<evidence type="ECO:0000313" key="3">
    <source>
        <dbReference type="Proteomes" id="UP000008144"/>
    </source>
</evidence>